<proteinExistence type="inferred from homology"/>
<name>A0A4Q2L807_9MICO</name>
<feature type="domain" description="Peptidase M20 dimerisation" evidence="5">
    <location>
        <begin position="211"/>
        <end position="306"/>
    </location>
</feature>
<feature type="binding site" evidence="3">
    <location>
        <position position="123"/>
    </location>
    <ligand>
        <name>Zn(2+)</name>
        <dbReference type="ChEBI" id="CHEBI:29105"/>
        <label>2</label>
    </ligand>
</feature>
<dbReference type="InterPro" id="IPR002933">
    <property type="entry name" value="Peptidase_M20"/>
</dbReference>
<comment type="caution">
    <text evidence="6">The sequence shown here is derived from an EMBL/GenBank/DDBJ whole genome shotgun (WGS) entry which is preliminary data.</text>
</comment>
<dbReference type="SUPFAM" id="SSF55031">
    <property type="entry name" value="Bacterial exopeptidase dimerisation domain"/>
    <property type="match status" value="1"/>
</dbReference>
<dbReference type="NCBIfam" id="TIGR01879">
    <property type="entry name" value="hydantase"/>
    <property type="match status" value="1"/>
</dbReference>
<dbReference type="InterPro" id="IPR011650">
    <property type="entry name" value="Peptidase_M20_dimer"/>
</dbReference>
<dbReference type="Gene3D" id="3.30.70.360">
    <property type="match status" value="1"/>
</dbReference>
<dbReference type="OrthoDB" id="9808195at2"/>
<sequence length="399" mass="42334">MTEFDALGLLREIEDVGRDPRRGGYSRHVFDDAERELRDWFVERARRLGLKVTTDRNGNLWAWWGEPGPDAFVTGSHLDSVPGGGAHDGPLGVVSALAAVERLQASGFVPTRPFAVVVFAEEEGSRFGLACLGSRLLSGAITPARLESLTDASGRRFVDVAREASLPEPGYDAESLARIGLFVELHVEQGKGLIDLDAPVAVGSSILEHGRWRIDVRGQGNHAGTTEIADRRDPMLPAAEAVLATRRAAALRAGSRATIGRIEPVPGGTNVIASRVSAWMDVRADSEQDTRDIVADVQQAVSEAAAAEGCEASVIEESYSGEVRFDPQLRDRIAATLGNVPVLPTGAGHDAGVLAAHVPTAMLFVRNPSGISHAPEEGADDAAIQAGVDALVRTIEDLA</sequence>
<dbReference type="Pfam" id="PF07687">
    <property type="entry name" value="M20_dimer"/>
    <property type="match status" value="1"/>
</dbReference>
<dbReference type="NCBIfam" id="NF006770">
    <property type="entry name" value="PRK09290.1-4"/>
    <property type="match status" value="1"/>
</dbReference>
<evidence type="ECO:0000256" key="3">
    <source>
        <dbReference type="PIRSR" id="PIRSR001235-1"/>
    </source>
</evidence>
<dbReference type="GO" id="GO:0046872">
    <property type="term" value="F:metal ion binding"/>
    <property type="evidence" value="ECO:0007669"/>
    <property type="project" value="UniProtKB-KW"/>
</dbReference>
<feature type="binding site" evidence="4">
    <location>
        <position position="211"/>
    </location>
    <ligand>
        <name>allantoate</name>
        <dbReference type="ChEBI" id="CHEBI:17536"/>
    </ligand>
</feature>
<comment type="cofactor">
    <cofactor evidence="3">
        <name>Zn(2+)</name>
        <dbReference type="ChEBI" id="CHEBI:29105"/>
    </cofactor>
    <text evidence="3">Binds 2 Zn(2+) ions per subunit.</text>
</comment>
<dbReference type="PANTHER" id="PTHR32494:SF5">
    <property type="entry name" value="ALLANTOATE AMIDOHYDROLASE"/>
    <property type="match status" value="1"/>
</dbReference>
<organism evidence="6 7">
    <name type="scientific">Agromyces albus</name>
    <dbReference type="NCBI Taxonomy" id="205332"/>
    <lineage>
        <taxon>Bacteria</taxon>
        <taxon>Bacillati</taxon>
        <taxon>Actinomycetota</taxon>
        <taxon>Actinomycetes</taxon>
        <taxon>Micrococcales</taxon>
        <taxon>Microbacteriaceae</taxon>
        <taxon>Agromyces</taxon>
    </lineage>
</organism>
<dbReference type="RefSeq" id="WP_129518873.1">
    <property type="nucleotide sequence ID" value="NZ_SDPN01000001.1"/>
</dbReference>
<dbReference type="PIRSF" id="PIRSF001235">
    <property type="entry name" value="Amidase_carbamoylase"/>
    <property type="match status" value="1"/>
</dbReference>
<dbReference type="GO" id="GO:0016813">
    <property type="term" value="F:hydrolase activity, acting on carbon-nitrogen (but not peptide) bonds, in linear amidines"/>
    <property type="evidence" value="ECO:0007669"/>
    <property type="project" value="InterPro"/>
</dbReference>
<dbReference type="EMBL" id="SDPN01000001">
    <property type="protein sequence ID" value="RXZ73170.1"/>
    <property type="molecule type" value="Genomic_DNA"/>
</dbReference>
<protein>
    <submittedName>
        <fullName evidence="6">Allantoate amidohydrolase</fullName>
    </submittedName>
</protein>
<dbReference type="AlphaFoldDB" id="A0A4Q2L807"/>
<feature type="binding site" evidence="3">
    <location>
        <position position="88"/>
    </location>
    <ligand>
        <name>Zn(2+)</name>
        <dbReference type="ChEBI" id="CHEBI:29105"/>
        <label>2</label>
    </ligand>
</feature>
<dbReference type="Pfam" id="PF01546">
    <property type="entry name" value="Peptidase_M20"/>
    <property type="match status" value="1"/>
</dbReference>
<evidence type="ECO:0000256" key="2">
    <source>
        <dbReference type="ARBA" id="ARBA00022801"/>
    </source>
</evidence>
<comment type="similarity">
    <text evidence="1">Belongs to the peptidase M20 family.</text>
</comment>
<keyword evidence="2 6" id="KW-0378">Hydrolase</keyword>
<gene>
    <name evidence="6" type="ORF">ESP51_00250</name>
</gene>
<dbReference type="InterPro" id="IPR036264">
    <property type="entry name" value="Bact_exopeptidase_dim_dom"/>
</dbReference>
<dbReference type="Gene3D" id="3.40.630.10">
    <property type="entry name" value="Zn peptidases"/>
    <property type="match status" value="1"/>
</dbReference>
<evidence type="ECO:0000313" key="6">
    <source>
        <dbReference type="EMBL" id="RXZ73170.1"/>
    </source>
</evidence>
<feature type="binding site" evidence="4">
    <location>
        <position position="270"/>
    </location>
    <ligand>
        <name>allantoate</name>
        <dbReference type="ChEBI" id="CHEBI:17536"/>
    </ligand>
</feature>
<feature type="binding site" evidence="3">
    <location>
        <position position="373"/>
    </location>
    <ligand>
        <name>Zn(2+)</name>
        <dbReference type="ChEBI" id="CHEBI:29105"/>
        <label>2</label>
    </ligand>
</feature>
<dbReference type="InterPro" id="IPR010158">
    <property type="entry name" value="Amidase_Cbmase"/>
</dbReference>
<accession>A0A4Q2L807</accession>
<keyword evidence="3" id="KW-0862">Zinc</keyword>
<evidence type="ECO:0000256" key="4">
    <source>
        <dbReference type="PIRSR" id="PIRSR001235-2"/>
    </source>
</evidence>
<feature type="binding site" evidence="3">
    <location>
        <position position="186"/>
    </location>
    <ligand>
        <name>Zn(2+)</name>
        <dbReference type="ChEBI" id="CHEBI:29105"/>
        <label>1</label>
    </ligand>
</feature>
<dbReference type="Proteomes" id="UP000293865">
    <property type="component" value="Unassembled WGS sequence"/>
</dbReference>
<feature type="binding site" evidence="4">
    <location>
        <position position="283"/>
    </location>
    <ligand>
        <name>allantoate</name>
        <dbReference type="ChEBI" id="CHEBI:17536"/>
    </ligand>
</feature>
<feature type="binding site" evidence="3">
    <location>
        <position position="77"/>
    </location>
    <ligand>
        <name>Zn(2+)</name>
        <dbReference type="ChEBI" id="CHEBI:29105"/>
        <label>1</label>
    </ligand>
</feature>
<dbReference type="PANTHER" id="PTHR32494">
    <property type="entry name" value="ALLANTOATE DEIMINASE-RELATED"/>
    <property type="match status" value="1"/>
</dbReference>
<evidence type="ECO:0000259" key="5">
    <source>
        <dbReference type="Pfam" id="PF07687"/>
    </source>
</evidence>
<reference evidence="6 7" key="1">
    <citation type="submission" date="2019-01" db="EMBL/GenBank/DDBJ databases">
        <title>Agromyces.</title>
        <authorList>
            <person name="Li J."/>
        </authorList>
    </citation>
    <scope>NUCLEOTIDE SEQUENCE [LARGE SCALE GENOMIC DNA]</scope>
    <source>
        <strain evidence="6 7">DSM 15934</strain>
    </source>
</reference>
<evidence type="ECO:0000313" key="7">
    <source>
        <dbReference type="Proteomes" id="UP000293865"/>
    </source>
</evidence>
<keyword evidence="3" id="KW-0479">Metal-binding</keyword>
<keyword evidence="7" id="KW-1185">Reference proteome</keyword>
<dbReference type="SUPFAM" id="SSF53187">
    <property type="entry name" value="Zn-dependent exopeptidases"/>
    <property type="match status" value="1"/>
</dbReference>
<feature type="binding site" evidence="3">
    <location>
        <position position="88"/>
    </location>
    <ligand>
        <name>Zn(2+)</name>
        <dbReference type="ChEBI" id="CHEBI:29105"/>
        <label>1</label>
    </ligand>
</feature>
<evidence type="ECO:0000256" key="1">
    <source>
        <dbReference type="ARBA" id="ARBA00006153"/>
    </source>
</evidence>